<gene>
    <name evidence="1" type="ORF">METZ01_LOCUS355376</name>
</gene>
<evidence type="ECO:0000313" key="1">
    <source>
        <dbReference type="EMBL" id="SVD02522.1"/>
    </source>
</evidence>
<feature type="non-terminal residue" evidence="1">
    <location>
        <position position="24"/>
    </location>
</feature>
<name>A0A382RYZ5_9ZZZZ</name>
<protein>
    <submittedName>
        <fullName evidence="1">Uncharacterized protein</fullName>
    </submittedName>
</protein>
<dbReference type="AlphaFoldDB" id="A0A382RYZ5"/>
<accession>A0A382RYZ5</accession>
<proteinExistence type="predicted"/>
<reference evidence="1" key="1">
    <citation type="submission" date="2018-05" db="EMBL/GenBank/DDBJ databases">
        <authorList>
            <person name="Lanie J.A."/>
            <person name="Ng W.-L."/>
            <person name="Kazmierczak K.M."/>
            <person name="Andrzejewski T.M."/>
            <person name="Davidsen T.M."/>
            <person name="Wayne K.J."/>
            <person name="Tettelin H."/>
            <person name="Glass J.I."/>
            <person name="Rusch D."/>
            <person name="Podicherti R."/>
            <person name="Tsui H.-C.T."/>
            <person name="Winkler M.E."/>
        </authorList>
    </citation>
    <scope>NUCLEOTIDE SEQUENCE</scope>
</reference>
<dbReference type="EMBL" id="UINC01124996">
    <property type="protein sequence ID" value="SVD02522.1"/>
    <property type="molecule type" value="Genomic_DNA"/>
</dbReference>
<organism evidence="1">
    <name type="scientific">marine metagenome</name>
    <dbReference type="NCBI Taxonomy" id="408172"/>
    <lineage>
        <taxon>unclassified sequences</taxon>
        <taxon>metagenomes</taxon>
        <taxon>ecological metagenomes</taxon>
    </lineage>
</organism>
<sequence>MREYKLVFLPLFFIASLFGQEKFH</sequence>